<keyword evidence="1" id="KW-0496">Mitochondrion</keyword>
<geneLocation type="mitochondrion" evidence="1"/>
<dbReference type="EMBL" id="LKAM01000007">
    <property type="protein sequence ID" value="KUM47287.1"/>
    <property type="molecule type" value="Genomic_DNA"/>
</dbReference>
<proteinExistence type="predicted"/>
<sequence>MQSTRIRQPPVQEEDSCCHQSIYLFSSVLSATHALPIHPSYKPRLSSFRPENKFPTSFQKHSIAKRKGIGNPSYLPLSLSCTYRCTRTYFLTYVACTRRKEKEWRVIREGIEGMTLLANLRIHSSGDD</sequence>
<accession>A0A117NGT3</accession>
<gene>
    <name evidence="1" type="ORF">ABT39_MTgene5472</name>
</gene>
<protein>
    <submittedName>
        <fullName evidence="1">Uncharacterized protein</fullName>
    </submittedName>
</protein>
<name>A0A117NGT3_PICGL</name>
<evidence type="ECO:0000313" key="1">
    <source>
        <dbReference type="EMBL" id="KUM47287.1"/>
    </source>
</evidence>
<reference evidence="1" key="1">
    <citation type="journal article" date="2015" name="Genome Biol. Evol.">
        <title>Organellar Genomes of White Spruce (Picea glauca): Assembly and Annotation.</title>
        <authorList>
            <person name="Jackman S.D."/>
            <person name="Warren R.L."/>
            <person name="Gibb E.A."/>
            <person name="Vandervalk B.P."/>
            <person name="Mohamadi H."/>
            <person name="Chu J."/>
            <person name="Raymond A."/>
            <person name="Pleasance S."/>
            <person name="Coope R."/>
            <person name="Wildung M.R."/>
            <person name="Ritland C.E."/>
            <person name="Bousquet J."/>
            <person name="Jones S.J."/>
            <person name="Bohlmann J."/>
            <person name="Birol I."/>
        </authorList>
    </citation>
    <scope>NUCLEOTIDE SEQUENCE [LARGE SCALE GENOMIC DNA]</scope>
    <source>
        <tissue evidence="1">Flushing bud</tissue>
    </source>
</reference>
<comment type="caution">
    <text evidence="1">The sequence shown here is derived from an EMBL/GenBank/DDBJ whole genome shotgun (WGS) entry which is preliminary data.</text>
</comment>
<dbReference type="AlphaFoldDB" id="A0A117NGT3"/>
<organism evidence="1">
    <name type="scientific">Picea glauca</name>
    <name type="common">White spruce</name>
    <name type="synonym">Pinus glauca</name>
    <dbReference type="NCBI Taxonomy" id="3330"/>
    <lineage>
        <taxon>Eukaryota</taxon>
        <taxon>Viridiplantae</taxon>
        <taxon>Streptophyta</taxon>
        <taxon>Embryophyta</taxon>
        <taxon>Tracheophyta</taxon>
        <taxon>Spermatophyta</taxon>
        <taxon>Pinopsida</taxon>
        <taxon>Pinidae</taxon>
        <taxon>Conifers I</taxon>
        <taxon>Pinales</taxon>
        <taxon>Pinaceae</taxon>
        <taxon>Picea</taxon>
    </lineage>
</organism>